<keyword evidence="3" id="KW-1185">Reference proteome</keyword>
<protein>
    <submittedName>
        <fullName evidence="2">Uncharacterized protein</fullName>
    </submittedName>
</protein>
<evidence type="ECO:0000256" key="1">
    <source>
        <dbReference type="SAM" id="MobiDB-lite"/>
    </source>
</evidence>
<dbReference type="EMBL" id="LGRX02035720">
    <property type="protein sequence ID" value="KAK3233406.1"/>
    <property type="molecule type" value="Genomic_DNA"/>
</dbReference>
<reference evidence="2 3" key="1">
    <citation type="journal article" date="2015" name="Genome Biol. Evol.">
        <title>Comparative Genomics of a Bacterivorous Green Alga Reveals Evolutionary Causalities and Consequences of Phago-Mixotrophic Mode of Nutrition.</title>
        <authorList>
            <person name="Burns J.A."/>
            <person name="Paasch A."/>
            <person name="Narechania A."/>
            <person name="Kim E."/>
        </authorList>
    </citation>
    <scope>NUCLEOTIDE SEQUENCE [LARGE SCALE GENOMIC DNA]</scope>
    <source>
        <strain evidence="2 3">PLY_AMNH</strain>
    </source>
</reference>
<accession>A0AAE0EM37</accession>
<organism evidence="2 3">
    <name type="scientific">Cymbomonas tetramitiformis</name>
    <dbReference type="NCBI Taxonomy" id="36881"/>
    <lineage>
        <taxon>Eukaryota</taxon>
        <taxon>Viridiplantae</taxon>
        <taxon>Chlorophyta</taxon>
        <taxon>Pyramimonadophyceae</taxon>
        <taxon>Pyramimonadales</taxon>
        <taxon>Pyramimonadaceae</taxon>
        <taxon>Cymbomonas</taxon>
    </lineage>
</organism>
<feature type="region of interest" description="Disordered" evidence="1">
    <location>
        <begin position="1"/>
        <end position="92"/>
    </location>
</feature>
<dbReference type="Proteomes" id="UP001190700">
    <property type="component" value="Unassembled WGS sequence"/>
</dbReference>
<dbReference type="AlphaFoldDB" id="A0AAE0EM37"/>
<name>A0AAE0EM37_9CHLO</name>
<sequence length="122" mass="13522">MLGRGAREGAPLVEGPEAVDPTTDTPESAQDLDQRYQGAGVREPEESHQEQMFLEELQHAHWDPGGPPGQWEQGNQEWGTPQGHAAPVDAQETTRGEWDLLWLGIRRDTGIAPRSDERQECG</sequence>
<gene>
    <name evidence="2" type="ORF">CYMTET_56295</name>
</gene>
<comment type="caution">
    <text evidence="2">The sequence shown here is derived from an EMBL/GenBank/DDBJ whole genome shotgun (WGS) entry which is preliminary data.</text>
</comment>
<evidence type="ECO:0000313" key="3">
    <source>
        <dbReference type="Proteomes" id="UP001190700"/>
    </source>
</evidence>
<evidence type="ECO:0000313" key="2">
    <source>
        <dbReference type="EMBL" id="KAK3233406.1"/>
    </source>
</evidence>
<proteinExistence type="predicted"/>